<feature type="transmembrane region" description="Helical" evidence="7">
    <location>
        <begin position="287"/>
        <end position="306"/>
    </location>
</feature>
<evidence type="ECO:0000313" key="9">
    <source>
        <dbReference type="EMBL" id="GKU25779.1"/>
    </source>
</evidence>
<organism evidence="9 10">
    <name type="scientific">Clostridium folliculivorans</name>
    <dbReference type="NCBI Taxonomy" id="2886038"/>
    <lineage>
        <taxon>Bacteria</taxon>
        <taxon>Bacillati</taxon>
        <taxon>Bacillota</taxon>
        <taxon>Clostridia</taxon>
        <taxon>Eubacteriales</taxon>
        <taxon>Clostridiaceae</taxon>
        <taxon>Clostridium</taxon>
    </lineage>
</organism>
<dbReference type="PROSITE" id="PS50850">
    <property type="entry name" value="MFS"/>
    <property type="match status" value="1"/>
</dbReference>
<evidence type="ECO:0000256" key="3">
    <source>
        <dbReference type="ARBA" id="ARBA00022448"/>
    </source>
</evidence>
<keyword evidence="4 7" id="KW-0812">Transmembrane</keyword>
<accession>A0A9W5Y2Z3</accession>
<dbReference type="RefSeq" id="WP_345795593.1">
    <property type="nucleotide sequence ID" value="NZ_BQXY01000003.1"/>
</dbReference>
<feature type="transmembrane region" description="Helical" evidence="7">
    <location>
        <begin position="312"/>
        <end position="333"/>
    </location>
</feature>
<keyword evidence="5 7" id="KW-1133">Transmembrane helix</keyword>
<evidence type="ECO:0000256" key="2">
    <source>
        <dbReference type="ARBA" id="ARBA00008335"/>
    </source>
</evidence>
<keyword evidence="6 7" id="KW-0472">Membrane</keyword>
<evidence type="ECO:0000313" key="10">
    <source>
        <dbReference type="Proteomes" id="UP001057868"/>
    </source>
</evidence>
<dbReference type="PANTHER" id="PTHR23514">
    <property type="entry name" value="BYPASS OF STOP CODON PROTEIN 6"/>
    <property type="match status" value="1"/>
</dbReference>
<feature type="domain" description="Major facilitator superfamily (MFS) profile" evidence="8">
    <location>
        <begin position="13"/>
        <end position="404"/>
    </location>
</feature>
<comment type="similarity">
    <text evidence="2">Belongs to the major facilitator superfamily.</text>
</comment>
<evidence type="ECO:0000256" key="5">
    <source>
        <dbReference type="ARBA" id="ARBA00022989"/>
    </source>
</evidence>
<proteinExistence type="inferred from homology"/>
<feature type="transmembrane region" description="Helical" evidence="7">
    <location>
        <begin position="110"/>
        <end position="134"/>
    </location>
</feature>
<dbReference type="InterPro" id="IPR036259">
    <property type="entry name" value="MFS_trans_sf"/>
</dbReference>
<sequence>MEQKINYKKYYLTAFVLYLNYFIHGIGVSILAQYKQQFAAQWGAKLLANGTYDVSSVVMVIAALGLGRLVALPFAGPLSDKIGRRFSALIGISSYIIYLVGIALSPNASVAYLCALVGGIANSFLDTGVIPACMEILVESTGLASILTKLFISIGQLGLPMMIGYVAANHMSYKTLFFVMSALFVVIAILVSVMPMPKSSSDSNGQAKQESLFQKIKSVKFTPTSIALILIGFTCTSTFQLWLNCIQEFAKSTGLKNPSVIQSYYSIGTIVAVILTAVLVKQTIKPVRVLVVYPLIAMIMLIIVYVVKTPQITLIGGFVIGFSAAGGVLQLAVSTINDMFPKIKGIITSIIMIASSAANYAVLSVAGALTKSFGVNGPKYVLLLNIGITFIGVLLAIYVNMSYGKVSVEEKSARA</sequence>
<dbReference type="GO" id="GO:0022857">
    <property type="term" value="F:transmembrane transporter activity"/>
    <property type="evidence" value="ECO:0007669"/>
    <property type="project" value="InterPro"/>
</dbReference>
<keyword evidence="10" id="KW-1185">Reference proteome</keyword>
<dbReference type="AlphaFoldDB" id="A0A9W5Y2Z3"/>
<dbReference type="EMBL" id="BQXY01000003">
    <property type="protein sequence ID" value="GKU25779.1"/>
    <property type="molecule type" value="Genomic_DNA"/>
</dbReference>
<evidence type="ECO:0000256" key="6">
    <source>
        <dbReference type="ARBA" id="ARBA00023136"/>
    </source>
</evidence>
<dbReference type="GO" id="GO:0005886">
    <property type="term" value="C:plasma membrane"/>
    <property type="evidence" value="ECO:0007669"/>
    <property type="project" value="UniProtKB-SubCell"/>
</dbReference>
<dbReference type="InterPro" id="IPR020846">
    <property type="entry name" value="MFS_dom"/>
</dbReference>
<dbReference type="InterPro" id="IPR011701">
    <property type="entry name" value="MFS"/>
</dbReference>
<dbReference type="Proteomes" id="UP001057868">
    <property type="component" value="Unassembled WGS sequence"/>
</dbReference>
<feature type="transmembrane region" description="Helical" evidence="7">
    <location>
        <begin position="380"/>
        <end position="401"/>
    </location>
</feature>
<feature type="transmembrane region" description="Helical" evidence="7">
    <location>
        <begin position="345"/>
        <end position="368"/>
    </location>
</feature>
<feature type="transmembrane region" description="Helical" evidence="7">
    <location>
        <begin position="221"/>
        <end position="243"/>
    </location>
</feature>
<dbReference type="InterPro" id="IPR051788">
    <property type="entry name" value="MFS_Transporter"/>
</dbReference>
<dbReference type="Pfam" id="PF07690">
    <property type="entry name" value="MFS_1"/>
    <property type="match status" value="1"/>
</dbReference>
<protein>
    <submittedName>
        <fullName evidence="9">MFS transporter</fullName>
    </submittedName>
</protein>
<keyword evidence="3" id="KW-0813">Transport</keyword>
<feature type="transmembrane region" description="Helical" evidence="7">
    <location>
        <begin position="54"/>
        <end position="74"/>
    </location>
</feature>
<feature type="transmembrane region" description="Helical" evidence="7">
    <location>
        <begin position="263"/>
        <end position="280"/>
    </location>
</feature>
<comment type="subcellular location">
    <subcellularLocation>
        <location evidence="1">Cell membrane</location>
        <topology evidence="1">Multi-pass membrane protein</topology>
    </subcellularLocation>
</comment>
<reference evidence="9" key="1">
    <citation type="journal article" date="2023" name="Int. J. Syst. Evol. Microbiol.">
        <title>&lt;i&gt;Clostridium folliculivorans&lt;/i&gt; sp. nov., isolated from soil samples of an organic paddy in Japan.</title>
        <authorList>
            <person name="Tazawa J."/>
            <person name="Kobayashi H."/>
            <person name="Tanizawa Y."/>
            <person name="Uchino A."/>
            <person name="Tanaka F."/>
            <person name="Urashima Y."/>
            <person name="Miura S."/>
            <person name="Sakamoto M."/>
            <person name="Ohkuma M."/>
            <person name="Tohno M."/>
        </authorList>
    </citation>
    <scope>NUCLEOTIDE SEQUENCE</scope>
    <source>
        <strain evidence="9">D1-1</strain>
    </source>
</reference>
<dbReference type="InterPro" id="IPR005829">
    <property type="entry name" value="Sugar_transporter_CS"/>
</dbReference>
<name>A0A9W5Y2Z3_9CLOT</name>
<feature type="transmembrane region" description="Helical" evidence="7">
    <location>
        <begin position="146"/>
        <end position="167"/>
    </location>
</feature>
<evidence type="ECO:0000256" key="7">
    <source>
        <dbReference type="SAM" id="Phobius"/>
    </source>
</evidence>
<evidence type="ECO:0000256" key="4">
    <source>
        <dbReference type="ARBA" id="ARBA00022692"/>
    </source>
</evidence>
<feature type="transmembrane region" description="Helical" evidence="7">
    <location>
        <begin position="173"/>
        <end position="193"/>
    </location>
</feature>
<evidence type="ECO:0000256" key="1">
    <source>
        <dbReference type="ARBA" id="ARBA00004651"/>
    </source>
</evidence>
<dbReference type="PANTHER" id="PTHR23514:SF3">
    <property type="entry name" value="BYPASS OF STOP CODON PROTEIN 6"/>
    <property type="match status" value="1"/>
</dbReference>
<feature type="transmembrane region" description="Helical" evidence="7">
    <location>
        <begin position="86"/>
        <end position="104"/>
    </location>
</feature>
<dbReference type="PROSITE" id="PS00216">
    <property type="entry name" value="SUGAR_TRANSPORT_1"/>
    <property type="match status" value="1"/>
</dbReference>
<gene>
    <name evidence="9" type="ORF">CFOLD11_26050</name>
</gene>
<dbReference type="SUPFAM" id="SSF103473">
    <property type="entry name" value="MFS general substrate transporter"/>
    <property type="match status" value="1"/>
</dbReference>
<comment type="caution">
    <text evidence="9">The sequence shown here is derived from an EMBL/GenBank/DDBJ whole genome shotgun (WGS) entry which is preliminary data.</text>
</comment>
<evidence type="ECO:0000259" key="8">
    <source>
        <dbReference type="PROSITE" id="PS50850"/>
    </source>
</evidence>
<feature type="transmembrane region" description="Helical" evidence="7">
    <location>
        <begin position="12"/>
        <end position="34"/>
    </location>
</feature>
<dbReference type="Gene3D" id="1.20.1250.20">
    <property type="entry name" value="MFS general substrate transporter like domains"/>
    <property type="match status" value="2"/>
</dbReference>